<reference evidence="2" key="1">
    <citation type="submission" date="2020-05" db="EMBL/GenBank/DDBJ databases">
        <title>WGS assembly of Panicum virgatum.</title>
        <authorList>
            <person name="Lovell J.T."/>
            <person name="Jenkins J."/>
            <person name="Shu S."/>
            <person name="Juenger T.E."/>
            <person name="Schmutz J."/>
        </authorList>
    </citation>
    <scope>NUCLEOTIDE SEQUENCE</scope>
    <source>
        <strain evidence="2">AP13</strain>
    </source>
</reference>
<feature type="compositionally biased region" description="Low complexity" evidence="1">
    <location>
        <begin position="259"/>
        <end position="268"/>
    </location>
</feature>
<feature type="region of interest" description="Disordered" evidence="1">
    <location>
        <begin position="91"/>
        <end position="180"/>
    </location>
</feature>
<dbReference type="AlphaFoldDB" id="A0A8T0SS20"/>
<comment type="caution">
    <text evidence="2">The sequence shown here is derived from an EMBL/GenBank/DDBJ whole genome shotgun (WGS) entry which is preliminary data.</text>
</comment>
<gene>
    <name evidence="2" type="ORF">PVAP13_5KG481907</name>
</gene>
<evidence type="ECO:0000313" key="3">
    <source>
        <dbReference type="Proteomes" id="UP000823388"/>
    </source>
</evidence>
<protein>
    <submittedName>
        <fullName evidence="2">Uncharacterized protein</fullName>
    </submittedName>
</protein>
<feature type="compositionally biased region" description="Basic residues" evidence="1">
    <location>
        <begin position="282"/>
        <end position="293"/>
    </location>
</feature>
<dbReference type="EMBL" id="CM029045">
    <property type="protein sequence ID" value="KAG2599994.1"/>
    <property type="molecule type" value="Genomic_DNA"/>
</dbReference>
<keyword evidence="3" id="KW-1185">Reference proteome</keyword>
<accession>A0A8T0SS20</accession>
<evidence type="ECO:0000256" key="1">
    <source>
        <dbReference type="SAM" id="MobiDB-lite"/>
    </source>
</evidence>
<sequence length="303" mass="33060">MMENERHQQLVKSALTLHGEVRESAPDVVGRGRMRRLRGRRGREDGCERAARGWGPQLGLCGAAAAYDVTSWAIAVAQPLYVTRCCRCPGGSGPSPSSRSRPPSCSASAGSSSHGGLDTLARRSLHSVSRRRHGGAGAVTHHPSRCHRRRAPHGPGAERRRPPCSALELSRPRRQIRRRHGLQRRFLAREALSRSAKLPRPSPRLSRAGVTSLLPDSVAARETEELAAGQIRRHHHDSGRFLWHRAPLRPRRATPPVVPARRPWSSSPPDLPRAPPPAHGARLLRRAPGRGHPPRGGLAPCAA</sequence>
<feature type="region of interest" description="Disordered" evidence="1">
    <location>
        <begin position="251"/>
        <end position="303"/>
    </location>
</feature>
<feature type="compositionally biased region" description="Basic residues" evidence="1">
    <location>
        <begin position="123"/>
        <end position="134"/>
    </location>
</feature>
<feature type="compositionally biased region" description="Pro residues" evidence="1">
    <location>
        <begin position="269"/>
        <end position="278"/>
    </location>
</feature>
<organism evidence="2 3">
    <name type="scientific">Panicum virgatum</name>
    <name type="common">Blackwell switchgrass</name>
    <dbReference type="NCBI Taxonomy" id="38727"/>
    <lineage>
        <taxon>Eukaryota</taxon>
        <taxon>Viridiplantae</taxon>
        <taxon>Streptophyta</taxon>
        <taxon>Embryophyta</taxon>
        <taxon>Tracheophyta</taxon>
        <taxon>Spermatophyta</taxon>
        <taxon>Magnoliopsida</taxon>
        <taxon>Liliopsida</taxon>
        <taxon>Poales</taxon>
        <taxon>Poaceae</taxon>
        <taxon>PACMAD clade</taxon>
        <taxon>Panicoideae</taxon>
        <taxon>Panicodae</taxon>
        <taxon>Paniceae</taxon>
        <taxon>Panicinae</taxon>
        <taxon>Panicum</taxon>
        <taxon>Panicum sect. Hiantes</taxon>
    </lineage>
</organism>
<name>A0A8T0SS20_PANVG</name>
<dbReference type="Proteomes" id="UP000823388">
    <property type="component" value="Chromosome 5K"/>
</dbReference>
<feature type="compositionally biased region" description="Low complexity" evidence="1">
    <location>
        <begin position="94"/>
        <end position="112"/>
    </location>
</feature>
<proteinExistence type="predicted"/>
<feature type="compositionally biased region" description="Basic residues" evidence="1">
    <location>
        <begin position="142"/>
        <end position="152"/>
    </location>
</feature>
<evidence type="ECO:0000313" key="2">
    <source>
        <dbReference type="EMBL" id="KAG2599994.1"/>
    </source>
</evidence>